<evidence type="ECO:0000313" key="2">
    <source>
        <dbReference type="Proteomes" id="UP000295706"/>
    </source>
</evidence>
<proteinExistence type="predicted"/>
<evidence type="ECO:0000313" key="1">
    <source>
        <dbReference type="EMBL" id="TDB61109.1"/>
    </source>
</evidence>
<comment type="caution">
    <text evidence="1">The sequence shown here is derived from an EMBL/GenBank/DDBJ whole genome shotgun (WGS) entry which is preliminary data.</text>
</comment>
<protein>
    <submittedName>
        <fullName evidence="1">Uncharacterized protein</fullName>
    </submittedName>
</protein>
<dbReference type="OrthoDB" id="959334at2"/>
<dbReference type="AlphaFoldDB" id="A0A4R4K4S5"/>
<dbReference type="RefSeq" id="WP_132120958.1">
    <property type="nucleotide sequence ID" value="NZ_SMJU01000015.1"/>
</dbReference>
<accession>A0A4R4K4S5</accession>
<keyword evidence="2" id="KW-1185">Reference proteome</keyword>
<dbReference type="EMBL" id="SMJU01000015">
    <property type="protein sequence ID" value="TDB61109.1"/>
    <property type="molecule type" value="Genomic_DNA"/>
</dbReference>
<gene>
    <name evidence="1" type="ORF">EZE20_19775</name>
</gene>
<dbReference type="Proteomes" id="UP000295706">
    <property type="component" value="Unassembled WGS sequence"/>
</dbReference>
<name>A0A4R4K4S5_9BACT</name>
<organism evidence="1 2">
    <name type="scientific">Arundinibacter roseus</name>
    <dbReference type="NCBI Taxonomy" id="2070510"/>
    <lineage>
        <taxon>Bacteria</taxon>
        <taxon>Pseudomonadati</taxon>
        <taxon>Bacteroidota</taxon>
        <taxon>Cytophagia</taxon>
        <taxon>Cytophagales</taxon>
        <taxon>Spirosomataceae</taxon>
        <taxon>Arundinibacter</taxon>
    </lineage>
</organism>
<reference evidence="1 2" key="1">
    <citation type="submission" date="2019-02" db="EMBL/GenBank/DDBJ databases">
        <title>Arundinibacter roseus gen. nov., sp. nov., a new member of the family Cytophagaceae.</title>
        <authorList>
            <person name="Szuroczki S."/>
            <person name="Khayer B."/>
            <person name="Sproer C."/>
            <person name="Toumi M."/>
            <person name="Szabo A."/>
            <person name="Felfoldi T."/>
            <person name="Schumann P."/>
            <person name="Toth E."/>
        </authorList>
    </citation>
    <scope>NUCLEOTIDE SEQUENCE [LARGE SCALE GENOMIC DNA]</scope>
    <source>
        <strain evidence="1 2">DMA-k-7a</strain>
    </source>
</reference>
<sequence>MKLSRIAILSIFALWGCSDSGEILEPEIDSACAYDSRKTQAMLTNEAGTVKITKNGTDVWTDIVLDSNLTPLCPCNLPISAAKDGLRVVITAEVKEIYPNEKWRCQPVKLKEIQVISSSGK</sequence>